<keyword evidence="1" id="KW-0433">Leucine-rich repeat</keyword>
<name>A0A8J7P1K5_ATRSP</name>
<dbReference type="PANTHER" id="PTHR24112">
    <property type="entry name" value="LEUCINE-RICH REPEAT, ISOFORM F-RELATED"/>
    <property type="match status" value="1"/>
</dbReference>
<evidence type="ECO:0000256" key="2">
    <source>
        <dbReference type="ARBA" id="ARBA00022737"/>
    </source>
</evidence>
<dbReference type="SMART" id="SM00368">
    <property type="entry name" value="LRR_RI"/>
    <property type="match status" value="6"/>
</dbReference>
<dbReference type="PANTHER" id="PTHR24112:SF9">
    <property type="entry name" value="PROTEIN PHOSPHATASE 1 REGULATORY SUBUNIT 37"/>
    <property type="match status" value="1"/>
</dbReference>
<feature type="non-terminal residue" evidence="6">
    <location>
        <position position="1"/>
    </location>
</feature>
<evidence type="ECO:0000313" key="6">
    <source>
        <dbReference type="EMBL" id="MBN3323555.1"/>
    </source>
</evidence>
<evidence type="ECO:0000256" key="3">
    <source>
        <dbReference type="ARBA" id="ARBA00038315"/>
    </source>
</evidence>
<dbReference type="EMBL" id="JAAWVO010065652">
    <property type="protein sequence ID" value="MBN3323555.1"/>
    <property type="molecule type" value="Genomic_DNA"/>
</dbReference>
<organism evidence="6 7">
    <name type="scientific">Atractosteus spatula</name>
    <name type="common">Alligator gar</name>
    <name type="synonym">Lepisosteus spatula</name>
    <dbReference type="NCBI Taxonomy" id="7917"/>
    <lineage>
        <taxon>Eukaryota</taxon>
        <taxon>Metazoa</taxon>
        <taxon>Chordata</taxon>
        <taxon>Craniata</taxon>
        <taxon>Vertebrata</taxon>
        <taxon>Euteleostomi</taxon>
        <taxon>Actinopterygii</taxon>
        <taxon>Neopterygii</taxon>
        <taxon>Holostei</taxon>
        <taxon>Semionotiformes</taxon>
        <taxon>Lepisosteidae</taxon>
        <taxon>Atractosteus</taxon>
    </lineage>
</organism>
<dbReference type="InterPro" id="IPR001611">
    <property type="entry name" value="Leu-rich_rpt"/>
</dbReference>
<feature type="non-terminal residue" evidence="6">
    <location>
        <position position="316"/>
    </location>
</feature>
<dbReference type="InterPro" id="IPR032675">
    <property type="entry name" value="LRR_dom_sf"/>
</dbReference>
<evidence type="ECO:0000313" key="7">
    <source>
        <dbReference type="Proteomes" id="UP000736164"/>
    </source>
</evidence>
<dbReference type="SUPFAM" id="SSF52047">
    <property type="entry name" value="RNI-like"/>
    <property type="match status" value="1"/>
</dbReference>
<dbReference type="Proteomes" id="UP000736164">
    <property type="component" value="Unassembled WGS sequence"/>
</dbReference>
<keyword evidence="7" id="KW-1185">Reference proteome</keyword>
<protein>
    <recommendedName>
        <fullName evidence="4">Protein phosphatase 1 regulatory subunit 37</fullName>
    </recommendedName>
    <alternativeName>
        <fullName evidence="5">Leucine-rich repeat-containing protein 68</fullName>
    </alternativeName>
</protein>
<dbReference type="Gene3D" id="3.80.10.10">
    <property type="entry name" value="Ribonuclease Inhibitor"/>
    <property type="match status" value="2"/>
</dbReference>
<dbReference type="InterPro" id="IPR051279">
    <property type="entry name" value="PP1-Reg/Actin-Interact_Protein"/>
</dbReference>
<dbReference type="Pfam" id="PF13516">
    <property type="entry name" value="LRR_6"/>
    <property type="match status" value="2"/>
</dbReference>
<dbReference type="PROSITE" id="PS51450">
    <property type="entry name" value="LRR"/>
    <property type="match status" value="1"/>
</dbReference>
<comment type="caution">
    <text evidence="6">The sequence shown here is derived from an EMBL/GenBank/DDBJ whole genome shotgun (WGS) entry which is preliminary data.</text>
</comment>
<accession>A0A8J7P1K5</accession>
<gene>
    <name evidence="6" type="primary">Ppp1r37_1</name>
    <name evidence="6" type="ORF">GTO95_0017589</name>
</gene>
<comment type="similarity">
    <text evidence="3">Belongs to the PPP1R37 family.</text>
</comment>
<proteinExistence type="inferred from homology"/>
<evidence type="ECO:0000256" key="4">
    <source>
        <dbReference type="ARBA" id="ARBA00040684"/>
    </source>
</evidence>
<sequence>MILYYESTAHLDMSSNTYIGVGGWQALSHLLQKSRCLRRLDACNLPLQEYPAQSLSRALRCSRLAVLHLDNASLNGRPLFTLVCALKVNCALQELYLGNNKLNSYQDAMQLGELLKYNHCLKLLDLSNNLISDAGLEEICDGLRVQRNGIRSLVLWNNQITHRGMLHLASTLPCVTTLETLNLGHNNIQDKGIQELKEGLIANRSLLQLGLAYTGITCEGAVATAEFIVESLRIQRLDVRKNLIRAAGLMALSLALRINHSLIRVDLDKKPKKEKEEFLVETQKNLLQEICNQCLSNAAAAKKTVFNAAPQPEDTL</sequence>
<evidence type="ECO:0000256" key="1">
    <source>
        <dbReference type="ARBA" id="ARBA00022614"/>
    </source>
</evidence>
<keyword evidence="2" id="KW-0677">Repeat</keyword>
<dbReference type="AlphaFoldDB" id="A0A8J7P1K5"/>
<reference evidence="6" key="1">
    <citation type="journal article" date="2021" name="Cell">
        <title>Tracing the genetic footprints of vertebrate landing in non-teleost ray-finned fishes.</title>
        <authorList>
            <person name="Bi X."/>
            <person name="Wang K."/>
            <person name="Yang L."/>
            <person name="Pan H."/>
            <person name="Jiang H."/>
            <person name="Wei Q."/>
            <person name="Fang M."/>
            <person name="Yu H."/>
            <person name="Zhu C."/>
            <person name="Cai Y."/>
            <person name="He Y."/>
            <person name="Gan X."/>
            <person name="Zeng H."/>
            <person name="Yu D."/>
            <person name="Zhu Y."/>
            <person name="Jiang H."/>
            <person name="Qiu Q."/>
            <person name="Yang H."/>
            <person name="Zhang Y.E."/>
            <person name="Wang W."/>
            <person name="Zhu M."/>
            <person name="He S."/>
            <person name="Zhang G."/>
        </authorList>
    </citation>
    <scope>NUCLEOTIDE SEQUENCE</scope>
    <source>
        <strain evidence="6">Allg_001</strain>
    </source>
</reference>
<evidence type="ECO:0000256" key="5">
    <source>
        <dbReference type="ARBA" id="ARBA00041209"/>
    </source>
</evidence>